<keyword evidence="12" id="KW-1185">Reference proteome</keyword>
<dbReference type="GO" id="GO:0003723">
    <property type="term" value="F:RNA binding"/>
    <property type="evidence" value="ECO:0007669"/>
    <property type="project" value="InterPro"/>
</dbReference>
<dbReference type="EMBL" id="VNFH01000002">
    <property type="protein sequence ID" value="TVU72862.1"/>
    <property type="molecule type" value="Genomic_DNA"/>
</dbReference>
<comment type="caution">
    <text evidence="11">The sequence shown here is derived from an EMBL/GenBank/DDBJ whole genome shotgun (WGS) entry which is preliminary data.</text>
</comment>
<gene>
    <name evidence="11" type="ORF">FQP86_04185</name>
</gene>
<comment type="catalytic activity">
    <reaction evidence="3">
        <text>uridine(65) in tRNA = pseudouridine(65) in tRNA</text>
        <dbReference type="Rhea" id="RHEA:42536"/>
        <dbReference type="Rhea" id="RHEA-COMP:10103"/>
        <dbReference type="Rhea" id="RHEA-COMP:10104"/>
        <dbReference type="ChEBI" id="CHEBI:65314"/>
        <dbReference type="ChEBI" id="CHEBI:65315"/>
        <dbReference type="EC" id="5.4.99.26"/>
    </reaction>
</comment>
<dbReference type="InterPro" id="IPR006224">
    <property type="entry name" value="PsdUridine_synth_RluA-like_CS"/>
</dbReference>
<dbReference type="Pfam" id="PF00849">
    <property type="entry name" value="PseudoU_synth_2"/>
    <property type="match status" value="1"/>
</dbReference>
<evidence type="ECO:0000256" key="6">
    <source>
        <dbReference type="ARBA" id="ARBA00040675"/>
    </source>
</evidence>
<name>A0A558HUQ7_9GAMM</name>
<dbReference type="GO" id="GO:0160149">
    <property type="term" value="F:tRNA pseudouridine(65) synthase activity"/>
    <property type="evidence" value="ECO:0007669"/>
    <property type="project" value="UniProtKB-EC"/>
</dbReference>
<evidence type="ECO:0000313" key="12">
    <source>
        <dbReference type="Proteomes" id="UP000319941"/>
    </source>
</evidence>
<dbReference type="PANTHER" id="PTHR21600:SF56">
    <property type="entry name" value="TRNA PSEUDOURIDINE SYNTHASE C"/>
    <property type="match status" value="1"/>
</dbReference>
<evidence type="ECO:0000256" key="5">
    <source>
        <dbReference type="ARBA" id="ARBA00038943"/>
    </source>
</evidence>
<dbReference type="InterPro" id="IPR006145">
    <property type="entry name" value="PsdUridine_synth_RsuA/RluA"/>
</dbReference>
<dbReference type="Proteomes" id="UP000319941">
    <property type="component" value="Unassembled WGS sequence"/>
</dbReference>
<keyword evidence="1" id="KW-0819">tRNA processing</keyword>
<dbReference type="AlphaFoldDB" id="A0A558HUQ7"/>
<dbReference type="PANTHER" id="PTHR21600">
    <property type="entry name" value="MITOCHONDRIAL RNA PSEUDOURIDINE SYNTHASE"/>
    <property type="match status" value="1"/>
</dbReference>
<organism evidence="11 12">
    <name type="scientific">Cobetia crustatorum</name>
    <dbReference type="NCBI Taxonomy" id="553385"/>
    <lineage>
        <taxon>Bacteria</taxon>
        <taxon>Pseudomonadati</taxon>
        <taxon>Pseudomonadota</taxon>
        <taxon>Gammaproteobacteria</taxon>
        <taxon>Oceanospirillales</taxon>
        <taxon>Halomonadaceae</taxon>
        <taxon>Cobetia</taxon>
    </lineage>
</organism>
<proteinExistence type="predicted"/>
<feature type="domain" description="Pseudouridine synthase RsuA/RluA-like" evidence="10">
    <location>
        <begin position="52"/>
        <end position="206"/>
    </location>
</feature>
<sequence>MPRSPDAPNSDAPSSDVLSIDLIGDGLVGDDLIDNDFEAAPPLDILYQDDVLVIVLKPSGLLVHRSPIDRHETEFLLQRLRDQIGQHVFPVHRLDRPTSGLMVFGLSPSSARKLSAAFEEQLVSKRYLAVVRGVAPEHERLDYGLRKEDGRLPKAQMPEQDAITDIRRLAQVELPVAIDRYPQSRFSLVEARPLTGRRHQIRRHLSRRGYPIIGDAKHGKGIYNRYFGTTLECPRLLLAAVGLELPHPDGGWLSLSCPPQGAYEALMARFGWLGHLPERYAKHLPERPAVRWTTPPASDLSD</sequence>
<protein>
    <recommendedName>
        <fullName evidence="6">tRNA pseudouridine synthase C</fullName>
        <ecNumber evidence="5">5.4.99.26</ecNumber>
    </recommendedName>
    <alternativeName>
        <fullName evidence="8">tRNA pseudouridine(65) synthase</fullName>
    </alternativeName>
    <alternativeName>
        <fullName evidence="9">tRNA pseudouridylate synthase C</fullName>
    </alternativeName>
    <alternativeName>
        <fullName evidence="7">tRNA-uridine isomerase C</fullName>
    </alternativeName>
</protein>
<dbReference type="GO" id="GO:0000455">
    <property type="term" value="P:enzyme-directed rRNA pseudouridine synthesis"/>
    <property type="evidence" value="ECO:0007669"/>
    <property type="project" value="TreeGrafter"/>
</dbReference>
<dbReference type="InterPro" id="IPR050188">
    <property type="entry name" value="RluA_PseudoU_synthase"/>
</dbReference>
<accession>A0A558HUQ7</accession>
<dbReference type="GO" id="GO:0008033">
    <property type="term" value="P:tRNA processing"/>
    <property type="evidence" value="ECO:0007669"/>
    <property type="project" value="UniProtKB-KW"/>
</dbReference>
<reference evidence="11 12" key="1">
    <citation type="submission" date="2019-07" db="EMBL/GenBank/DDBJ databases">
        <title>Diversity of Bacteria from Kongsfjorden, Arctic.</title>
        <authorList>
            <person name="Yu Y."/>
        </authorList>
    </citation>
    <scope>NUCLEOTIDE SEQUENCE [LARGE SCALE GENOMIC DNA]</scope>
    <source>
        <strain evidence="11 12">SM1923</strain>
    </source>
</reference>
<evidence type="ECO:0000259" key="10">
    <source>
        <dbReference type="Pfam" id="PF00849"/>
    </source>
</evidence>
<evidence type="ECO:0000256" key="4">
    <source>
        <dbReference type="ARBA" id="ARBA00037670"/>
    </source>
</evidence>
<dbReference type="RefSeq" id="WP_084488134.1">
    <property type="nucleotide sequence ID" value="NZ_CAWOWR010000076.1"/>
</dbReference>
<dbReference type="Gene3D" id="3.30.2350.10">
    <property type="entry name" value="Pseudouridine synthase"/>
    <property type="match status" value="1"/>
</dbReference>
<comment type="function">
    <text evidence="4">Responsible for synthesis of pseudouridine from uracil-65 in transfer RNAs.</text>
</comment>
<dbReference type="OrthoDB" id="9807829at2"/>
<keyword evidence="2" id="KW-0413">Isomerase</keyword>
<evidence type="ECO:0000256" key="3">
    <source>
        <dbReference type="ARBA" id="ARBA00036607"/>
    </source>
</evidence>
<evidence type="ECO:0000256" key="9">
    <source>
        <dbReference type="ARBA" id="ARBA00043049"/>
    </source>
</evidence>
<dbReference type="SUPFAM" id="SSF55120">
    <property type="entry name" value="Pseudouridine synthase"/>
    <property type="match status" value="1"/>
</dbReference>
<dbReference type="InterPro" id="IPR020103">
    <property type="entry name" value="PsdUridine_synth_cat_dom_sf"/>
</dbReference>
<evidence type="ECO:0000256" key="1">
    <source>
        <dbReference type="ARBA" id="ARBA00022694"/>
    </source>
</evidence>
<dbReference type="STRING" id="553385.GCA_000591415_03048"/>
<evidence type="ECO:0000313" key="11">
    <source>
        <dbReference type="EMBL" id="TVU72862.1"/>
    </source>
</evidence>
<dbReference type="PROSITE" id="PS01129">
    <property type="entry name" value="PSI_RLU"/>
    <property type="match status" value="1"/>
</dbReference>
<dbReference type="EC" id="5.4.99.26" evidence="5"/>
<evidence type="ECO:0000256" key="8">
    <source>
        <dbReference type="ARBA" id="ARBA00041975"/>
    </source>
</evidence>
<evidence type="ECO:0000256" key="2">
    <source>
        <dbReference type="ARBA" id="ARBA00023235"/>
    </source>
</evidence>
<evidence type="ECO:0000256" key="7">
    <source>
        <dbReference type="ARBA" id="ARBA00041803"/>
    </source>
</evidence>